<proteinExistence type="predicted"/>
<keyword evidence="1" id="KW-0560">Oxidoreductase</keyword>
<keyword evidence="4" id="KW-1185">Reference proteome</keyword>
<dbReference type="InterPro" id="IPR050523">
    <property type="entry name" value="AKR_Detox_Biosynth"/>
</dbReference>
<organism evidence="3 4">
    <name type="scientific">Roseivivax marinus</name>
    <dbReference type="NCBI Taxonomy" id="1379903"/>
    <lineage>
        <taxon>Bacteria</taxon>
        <taxon>Pseudomonadati</taxon>
        <taxon>Pseudomonadota</taxon>
        <taxon>Alphaproteobacteria</taxon>
        <taxon>Rhodobacterales</taxon>
        <taxon>Roseobacteraceae</taxon>
        <taxon>Roseivivax</taxon>
    </lineage>
</organism>
<dbReference type="AlphaFoldDB" id="W4HNL3"/>
<accession>W4HNL3</accession>
<sequence>MKTKPLGRTGLDVTELCLGTMTYGNQTGVKDAHAQLDRARDAGINFLDAAEMYPVNPISKEKVGRTEEIIGEWFAATGRRDEWIVATKITGEGQQAVRDGAPISPETLTQALEGSLRRLQTDVIDLYQLHWPNRGSFAFRQMWSYTPWEQDRADTLQHMQDVLGWLQDQVTRGTIRHFGLSNESTWGTAEWLRLAREAGAPEVQTIQNEYSLLYRHADTDIAELCVNEGVGLLPYSPLGAGLLSGKYQNGAVPEGSRMALNGTLGGRLSDRVFPAVDAYLEIARKHEIDPVHMALAWSARRPFVSSSILGATTVEQLERALGAAEVTLSDDLLADLDAAWKAHPFPY</sequence>
<evidence type="ECO:0000313" key="3">
    <source>
        <dbReference type="EMBL" id="ETW13595.1"/>
    </source>
</evidence>
<dbReference type="PATRIC" id="fig|1317118.6.peg.1278"/>
<name>W4HNL3_9RHOB</name>
<gene>
    <name evidence="3" type="ORF">ATO8_06181</name>
</gene>
<dbReference type="InterPro" id="IPR023210">
    <property type="entry name" value="NADP_OxRdtase_dom"/>
</dbReference>
<dbReference type="RefSeq" id="WP_043842944.1">
    <property type="nucleotide sequence ID" value="NZ_AQQW01000003.1"/>
</dbReference>
<dbReference type="PANTHER" id="PTHR43364">
    <property type="entry name" value="NADH-SPECIFIC METHYLGLYOXAL REDUCTASE-RELATED"/>
    <property type="match status" value="1"/>
</dbReference>
<dbReference type="eggNOG" id="COG0667">
    <property type="taxonomic scope" value="Bacteria"/>
</dbReference>
<evidence type="ECO:0000313" key="4">
    <source>
        <dbReference type="Proteomes" id="UP000019063"/>
    </source>
</evidence>
<dbReference type="SUPFAM" id="SSF51430">
    <property type="entry name" value="NAD(P)-linked oxidoreductase"/>
    <property type="match status" value="1"/>
</dbReference>
<dbReference type="InterPro" id="IPR036812">
    <property type="entry name" value="NAD(P)_OxRdtase_dom_sf"/>
</dbReference>
<dbReference type="GO" id="GO:0016491">
    <property type="term" value="F:oxidoreductase activity"/>
    <property type="evidence" value="ECO:0007669"/>
    <property type="project" value="UniProtKB-KW"/>
</dbReference>
<feature type="domain" description="NADP-dependent oxidoreductase" evidence="2">
    <location>
        <begin position="15"/>
        <end position="340"/>
    </location>
</feature>
<dbReference type="STRING" id="1379903.ATO8_06181"/>
<dbReference type="Gene3D" id="3.20.20.100">
    <property type="entry name" value="NADP-dependent oxidoreductase domain"/>
    <property type="match status" value="1"/>
</dbReference>
<dbReference type="Pfam" id="PF00248">
    <property type="entry name" value="Aldo_ket_red"/>
    <property type="match status" value="1"/>
</dbReference>
<reference evidence="3 4" key="1">
    <citation type="journal article" date="2014" name="Antonie Van Leeuwenhoek">
        <title>Roseivivax atlanticus sp. nov., isolated from surface seawater of the Atlantic Ocean.</title>
        <authorList>
            <person name="Li G."/>
            <person name="Lai Q."/>
            <person name="Liu X."/>
            <person name="Sun F."/>
            <person name="Shao Z."/>
        </authorList>
    </citation>
    <scope>NUCLEOTIDE SEQUENCE [LARGE SCALE GENOMIC DNA]</scope>
    <source>
        <strain evidence="3 4">22II-s10s</strain>
    </source>
</reference>
<evidence type="ECO:0000256" key="1">
    <source>
        <dbReference type="ARBA" id="ARBA00023002"/>
    </source>
</evidence>
<dbReference type="Proteomes" id="UP000019063">
    <property type="component" value="Unassembled WGS sequence"/>
</dbReference>
<dbReference type="PANTHER" id="PTHR43364:SF4">
    <property type="entry name" value="NAD(P)-LINKED OXIDOREDUCTASE SUPERFAMILY PROTEIN"/>
    <property type="match status" value="1"/>
</dbReference>
<protein>
    <submittedName>
        <fullName evidence="3">Protein Tas</fullName>
    </submittedName>
</protein>
<comment type="caution">
    <text evidence="3">The sequence shown here is derived from an EMBL/GenBank/DDBJ whole genome shotgun (WGS) entry which is preliminary data.</text>
</comment>
<dbReference type="EMBL" id="AQQW01000003">
    <property type="protein sequence ID" value="ETW13595.1"/>
    <property type="molecule type" value="Genomic_DNA"/>
</dbReference>
<evidence type="ECO:0000259" key="2">
    <source>
        <dbReference type="Pfam" id="PF00248"/>
    </source>
</evidence>